<dbReference type="EMBL" id="JABVXQ010000002">
    <property type="protein sequence ID" value="KAF6123465.1"/>
    <property type="molecule type" value="Genomic_DNA"/>
</dbReference>
<accession>A0A834B3H0</accession>
<comment type="caution">
    <text evidence="1">The sequence shown here is derived from an EMBL/GenBank/DDBJ whole genome shotgun (WGS) entry which is preliminary data.</text>
</comment>
<proteinExistence type="predicted"/>
<evidence type="ECO:0000313" key="2">
    <source>
        <dbReference type="Proteomes" id="UP000664940"/>
    </source>
</evidence>
<dbReference type="AlphaFoldDB" id="A0A834B3H0"/>
<gene>
    <name evidence="1" type="ORF">HJG60_002196</name>
</gene>
<protein>
    <submittedName>
        <fullName evidence="1">Coiled-coil domain containing 171</fullName>
    </submittedName>
</protein>
<name>A0A834B3H0_9CHIR</name>
<dbReference type="Proteomes" id="UP000664940">
    <property type="component" value="Unassembled WGS sequence"/>
</dbReference>
<sequence length="170" mass="19140">MPMREDLFQAEMAGPYYPYHAQPLVGAHPREHGLGSCTVVDPKDGVTTGSPSSTTAKPETAARWRLSTSFWSHIFAAVLLKRLARGEASTSAHSWAPLLGSCETEQRYSLTPMAKRGRYGRCKELLARQWCALKSFEEKAAFEPDWKHRSNRNMGIWGKLFLRGRSQERG</sequence>
<evidence type="ECO:0000313" key="1">
    <source>
        <dbReference type="EMBL" id="KAF6123465.1"/>
    </source>
</evidence>
<reference evidence="1 2" key="1">
    <citation type="journal article" date="2020" name="Nature">
        <title>Six reference-quality genomes reveal evolution of bat adaptations.</title>
        <authorList>
            <person name="Jebb D."/>
            <person name="Huang Z."/>
            <person name="Pippel M."/>
            <person name="Hughes G.M."/>
            <person name="Lavrichenko K."/>
            <person name="Devanna P."/>
            <person name="Winkler S."/>
            <person name="Jermiin L.S."/>
            <person name="Skirmuntt E.C."/>
            <person name="Katzourakis A."/>
            <person name="Burkitt-Gray L."/>
            <person name="Ray D.A."/>
            <person name="Sullivan K.A.M."/>
            <person name="Roscito J.G."/>
            <person name="Kirilenko B.M."/>
            <person name="Davalos L.M."/>
            <person name="Corthals A.P."/>
            <person name="Power M.L."/>
            <person name="Jones G."/>
            <person name="Ransome R.D."/>
            <person name="Dechmann D.K.N."/>
            <person name="Locatelli A.G."/>
            <person name="Puechmaille S.J."/>
            <person name="Fedrigo O."/>
            <person name="Jarvis E.D."/>
            <person name="Hiller M."/>
            <person name="Vernes S.C."/>
            <person name="Myers E.W."/>
            <person name="Teeling E.C."/>
        </authorList>
    </citation>
    <scope>NUCLEOTIDE SEQUENCE [LARGE SCALE GENOMIC DNA]</scope>
    <source>
        <strain evidence="1">Bat1K_MPI-CBG_1</strain>
    </source>
</reference>
<organism evidence="1 2">
    <name type="scientific">Phyllostomus discolor</name>
    <name type="common">pale spear-nosed bat</name>
    <dbReference type="NCBI Taxonomy" id="89673"/>
    <lineage>
        <taxon>Eukaryota</taxon>
        <taxon>Metazoa</taxon>
        <taxon>Chordata</taxon>
        <taxon>Craniata</taxon>
        <taxon>Vertebrata</taxon>
        <taxon>Euteleostomi</taxon>
        <taxon>Mammalia</taxon>
        <taxon>Eutheria</taxon>
        <taxon>Laurasiatheria</taxon>
        <taxon>Chiroptera</taxon>
        <taxon>Yangochiroptera</taxon>
        <taxon>Phyllostomidae</taxon>
        <taxon>Phyllostominae</taxon>
        <taxon>Phyllostomus</taxon>
    </lineage>
</organism>